<keyword evidence="3 7" id="KW-0418">Kinase</keyword>
<dbReference type="InterPro" id="IPR008271">
    <property type="entry name" value="Ser/Thr_kinase_AS"/>
</dbReference>
<dbReference type="Pfam" id="PF00069">
    <property type="entry name" value="Pkinase"/>
    <property type="match status" value="1"/>
</dbReference>
<dbReference type="SUPFAM" id="SSF56112">
    <property type="entry name" value="Protein kinase-like (PK-like)"/>
    <property type="match status" value="1"/>
</dbReference>
<gene>
    <name evidence="7" type="ORF">LOC71_08635</name>
</gene>
<evidence type="ECO:0000256" key="4">
    <source>
        <dbReference type="ARBA" id="ARBA00022840"/>
    </source>
</evidence>
<name>A0ABS8NFX1_9BACT</name>
<dbReference type="Proteomes" id="UP001430306">
    <property type="component" value="Unassembled WGS sequence"/>
</dbReference>
<sequence>MTVQSTPNIAPGYEPIAGYTLEKKIGEGGFGEVWLANAPGGLKKAVKFVFGATDAKRGSRELKSLERIKGVHHPFLLTLERFGIVDDRLVIVTELADGSLEDILKRHQDRGSCGIPRAALLSYLHDAADALDYLHSNYQLQHLDVKPGNLLLVGGHVKVGDFGLLKDLRENDHSVVGGLTPIYAPPELFDGRPSINSDQYSLAVMYQELLTGTRPFTGRTIAQLATQHIHAAPVLDPLPAADRVAVARALEKNPDRRFESCKDFVEALRTPRGRDETVVKSSANPNVKQRKEAVEDLPSLNSGQQAFSGRVTGHAMVIAVGGLGAECLHELRRRVATLHSACPLDLHSVLIDTDMNSIHAARLTEASDRIPPATTLHTPLKSPQQYREGRTDHFRSISRRWIYNVPRSGSTEGMRPLGRLAMMDHAQTIDSKLRECIDHLAAVCGDRVPSIYLVGSLSGGTASGMMLDLAPRLRTLLDEASLESASILPLFSMVSVQGNPHQPLTLHDSYAAIAEISHYMHPENSYPGDPGLNWPGVPASRNPLRNAYVIAGGETSAAGCTTIVDYLWADATGAGELLAEARKSDIDERSLHSKPSLRSVGVARLKCVRALEENLLAPAAARHLLLNWLGNPTEARQIASVTCERFRKRCGLELGVYIDEVKSAIGTDANAVSAGLSRIVSQVPADQLLQPERLNRLLRERLSECDVLDRLDRKAATQMVMLRREISVRLHDGRVDVTTSLQAVEELKRWCSDSILELEEFDFEVKQQQISLLESLVSSEDLVTEIESAEQLAAFELNRIAIELTGDQLRTFQQRIGSLHEVLTRIAVGIAKAIRCVPGDDQDSENPWTEMPQEIQMRFNPLLDQLHSQTAPKWLLGLLRDPNSEWDESSMPVELVAKCLPMVESIIDNQRAMELETSDSTTSTGKSQTTDPNGSPATSSLTRLTGESSKASVSETQMFEQTSHIQREAPEQTSIESALQVAAPSLLQCGGRQRLLLLVGSQTEQERLESKVRAAHSGTLTTVVIPGITPILIHEAQQIPVDNLLEQLNLVSGGNTQISKRLHARSDLDWRV</sequence>
<dbReference type="SMART" id="SM00220">
    <property type="entry name" value="S_TKc"/>
    <property type="match status" value="1"/>
</dbReference>
<feature type="domain" description="Protein kinase" evidence="6">
    <location>
        <begin position="19"/>
        <end position="269"/>
    </location>
</feature>
<dbReference type="InterPro" id="IPR036525">
    <property type="entry name" value="Tubulin/FtsZ_GTPase_sf"/>
</dbReference>
<dbReference type="Gene3D" id="1.10.510.10">
    <property type="entry name" value="Transferase(Phosphotransferase) domain 1"/>
    <property type="match status" value="1"/>
</dbReference>
<evidence type="ECO:0000256" key="5">
    <source>
        <dbReference type="SAM" id="MobiDB-lite"/>
    </source>
</evidence>
<proteinExistence type="predicted"/>
<evidence type="ECO:0000313" key="7">
    <source>
        <dbReference type="EMBL" id="MCC9642339.1"/>
    </source>
</evidence>
<comment type="caution">
    <text evidence="7">The sequence shown here is derived from an EMBL/GenBank/DDBJ whole genome shotgun (WGS) entry which is preliminary data.</text>
</comment>
<evidence type="ECO:0000313" key="8">
    <source>
        <dbReference type="Proteomes" id="UP001430306"/>
    </source>
</evidence>
<evidence type="ECO:0000256" key="3">
    <source>
        <dbReference type="ARBA" id="ARBA00022777"/>
    </source>
</evidence>
<dbReference type="PANTHER" id="PTHR43289">
    <property type="entry name" value="MITOGEN-ACTIVATED PROTEIN KINASE KINASE KINASE 20-RELATED"/>
    <property type="match status" value="1"/>
</dbReference>
<dbReference type="PROSITE" id="PS50011">
    <property type="entry name" value="PROTEIN_KINASE_DOM"/>
    <property type="match status" value="1"/>
</dbReference>
<reference evidence="7" key="1">
    <citation type="submission" date="2021-11" db="EMBL/GenBank/DDBJ databases">
        <title>Genome sequence.</title>
        <authorList>
            <person name="Sun Q."/>
        </authorList>
    </citation>
    <scope>NUCLEOTIDE SEQUENCE</scope>
    <source>
        <strain evidence="7">JC740</strain>
    </source>
</reference>
<keyword evidence="2" id="KW-0547">Nucleotide-binding</keyword>
<dbReference type="PANTHER" id="PTHR43289:SF34">
    <property type="entry name" value="SERINE_THREONINE-PROTEIN KINASE YBDM-RELATED"/>
    <property type="match status" value="1"/>
</dbReference>
<dbReference type="InterPro" id="IPR025904">
    <property type="entry name" value="Tubulin-like"/>
</dbReference>
<dbReference type="Gene3D" id="3.40.50.1440">
    <property type="entry name" value="Tubulin/FtsZ, GTPase domain"/>
    <property type="match status" value="1"/>
</dbReference>
<keyword evidence="8" id="KW-1185">Reference proteome</keyword>
<keyword evidence="1" id="KW-0808">Transferase</keyword>
<feature type="compositionally biased region" description="Polar residues" evidence="5">
    <location>
        <begin position="918"/>
        <end position="963"/>
    </location>
</feature>
<feature type="region of interest" description="Disordered" evidence="5">
    <location>
        <begin position="915"/>
        <end position="963"/>
    </location>
</feature>
<accession>A0ABS8NFX1</accession>
<dbReference type="RefSeq" id="WP_230273145.1">
    <property type="nucleotide sequence ID" value="NZ_JAJKFW010000020.1"/>
</dbReference>
<dbReference type="Pfam" id="PF13809">
    <property type="entry name" value="Tubulin_2"/>
    <property type="match status" value="1"/>
</dbReference>
<feature type="region of interest" description="Disordered" evidence="5">
    <location>
        <begin position="275"/>
        <end position="296"/>
    </location>
</feature>
<evidence type="ECO:0000256" key="1">
    <source>
        <dbReference type="ARBA" id="ARBA00022679"/>
    </source>
</evidence>
<dbReference type="GO" id="GO:0016301">
    <property type="term" value="F:kinase activity"/>
    <property type="evidence" value="ECO:0007669"/>
    <property type="project" value="UniProtKB-KW"/>
</dbReference>
<evidence type="ECO:0000259" key="6">
    <source>
        <dbReference type="PROSITE" id="PS50011"/>
    </source>
</evidence>
<dbReference type="InterPro" id="IPR000719">
    <property type="entry name" value="Prot_kinase_dom"/>
</dbReference>
<dbReference type="InterPro" id="IPR011009">
    <property type="entry name" value="Kinase-like_dom_sf"/>
</dbReference>
<dbReference type="EMBL" id="JAJKFW010000020">
    <property type="protein sequence ID" value="MCC9642339.1"/>
    <property type="molecule type" value="Genomic_DNA"/>
</dbReference>
<evidence type="ECO:0000256" key="2">
    <source>
        <dbReference type="ARBA" id="ARBA00022741"/>
    </source>
</evidence>
<dbReference type="PROSITE" id="PS00108">
    <property type="entry name" value="PROTEIN_KINASE_ST"/>
    <property type="match status" value="1"/>
</dbReference>
<protein>
    <submittedName>
        <fullName evidence="7">Protein kinase</fullName>
    </submittedName>
</protein>
<keyword evidence="4" id="KW-0067">ATP-binding</keyword>
<organism evidence="7 8">
    <name type="scientific">Rhodopirellula halodulae</name>
    <dbReference type="NCBI Taxonomy" id="2894198"/>
    <lineage>
        <taxon>Bacteria</taxon>
        <taxon>Pseudomonadati</taxon>
        <taxon>Planctomycetota</taxon>
        <taxon>Planctomycetia</taxon>
        <taxon>Pirellulales</taxon>
        <taxon>Pirellulaceae</taxon>
        <taxon>Rhodopirellula</taxon>
    </lineage>
</organism>
<dbReference type="CDD" id="cd14014">
    <property type="entry name" value="STKc_PknB_like"/>
    <property type="match status" value="1"/>
</dbReference>